<evidence type="ECO:0000256" key="1">
    <source>
        <dbReference type="ARBA" id="ARBA00004651"/>
    </source>
</evidence>
<feature type="region of interest" description="Disordered" evidence="7">
    <location>
        <begin position="1"/>
        <end position="71"/>
    </location>
</feature>
<proteinExistence type="inferred from homology"/>
<evidence type="ECO:0000256" key="3">
    <source>
        <dbReference type="ARBA" id="ARBA00022475"/>
    </source>
</evidence>
<reference evidence="9 10" key="1">
    <citation type="submission" date="2021-04" db="EMBL/GenBank/DDBJ databases">
        <title>Nocardia tengchongensis.</title>
        <authorList>
            <person name="Zhuang k."/>
            <person name="Ran Y."/>
            <person name="Li W."/>
        </authorList>
    </citation>
    <scope>NUCLEOTIDE SEQUENCE [LARGE SCALE GENOMIC DNA]</scope>
    <source>
        <strain evidence="9 10">CFH S0057</strain>
    </source>
</reference>
<dbReference type="EMBL" id="CP074371">
    <property type="protein sequence ID" value="QVI25035.1"/>
    <property type="molecule type" value="Genomic_DNA"/>
</dbReference>
<evidence type="ECO:0000256" key="4">
    <source>
        <dbReference type="ARBA" id="ARBA00022692"/>
    </source>
</evidence>
<comment type="similarity">
    <text evidence="2">Belongs to the polysaccharide synthase family.</text>
</comment>
<dbReference type="PANTHER" id="PTHR30250:SF10">
    <property type="entry name" value="LIPOPOLYSACCHARIDE BIOSYNTHESIS PROTEIN WZXC"/>
    <property type="match status" value="1"/>
</dbReference>
<name>A0ABX8D2Y5_9NOCA</name>
<feature type="transmembrane region" description="Helical" evidence="8">
    <location>
        <begin position="407"/>
        <end position="433"/>
    </location>
</feature>
<keyword evidence="6 8" id="KW-0472">Membrane</keyword>
<feature type="transmembrane region" description="Helical" evidence="8">
    <location>
        <begin position="209"/>
        <end position="229"/>
    </location>
</feature>
<evidence type="ECO:0000256" key="2">
    <source>
        <dbReference type="ARBA" id="ARBA00007430"/>
    </source>
</evidence>
<feature type="transmembrane region" description="Helical" evidence="8">
    <location>
        <begin position="498"/>
        <end position="518"/>
    </location>
</feature>
<keyword evidence="5 8" id="KW-1133">Transmembrane helix</keyword>
<dbReference type="Pfam" id="PF01943">
    <property type="entry name" value="Polysacc_synt"/>
    <property type="match status" value="1"/>
</dbReference>
<organism evidence="9 10">
    <name type="scientific">Nocardia tengchongensis</name>
    <dbReference type="NCBI Taxonomy" id="2055889"/>
    <lineage>
        <taxon>Bacteria</taxon>
        <taxon>Bacillati</taxon>
        <taxon>Actinomycetota</taxon>
        <taxon>Actinomycetes</taxon>
        <taxon>Mycobacteriales</taxon>
        <taxon>Nocardiaceae</taxon>
        <taxon>Nocardia</taxon>
    </lineage>
</organism>
<evidence type="ECO:0000313" key="10">
    <source>
        <dbReference type="Proteomes" id="UP000683310"/>
    </source>
</evidence>
<comment type="subcellular location">
    <subcellularLocation>
        <location evidence="1">Cell membrane</location>
        <topology evidence="1">Multi-pass membrane protein</topology>
    </subcellularLocation>
</comment>
<feature type="transmembrane region" description="Helical" evidence="8">
    <location>
        <begin position="439"/>
        <end position="460"/>
    </location>
</feature>
<evidence type="ECO:0000313" key="9">
    <source>
        <dbReference type="EMBL" id="QVI25035.1"/>
    </source>
</evidence>
<feature type="compositionally biased region" description="Basic and acidic residues" evidence="7">
    <location>
        <begin position="15"/>
        <end position="26"/>
    </location>
</feature>
<evidence type="ECO:0000256" key="5">
    <source>
        <dbReference type="ARBA" id="ARBA00022989"/>
    </source>
</evidence>
<feature type="transmembrane region" description="Helical" evidence="8">
    <location>
        <begin position="235"/>
        <end position="255"/>
    </location>
</feature>
<evidence type="ECO:0000256" key="8">
    <source>
        <dbReference type="SAM" id="Phobius"/>
    </source>
</evidence>
<dbReference type="PANTHER" id="PTHR30250">
    <property type="entry name" value="PST FAMILY PREDICTED COLANIC ACID TRANSPORTER"/>
    <property type="match status" value="1"/>
</dbReference>
<keyword evidence="3" id="KW-1003">Cell membrane</keyword>
<feature type="transmembrane region" description="Helical" evidence="8">
    <location>
        <begin position="290"/>
        <end position="310"/>
    </location>
</feature>
<feature type="region of interest" description="Disordered" evidence="7">
    <location>
        <begin position="89"/>
        <end position="121"/>
    </location>
</feature>
<gene>
    <name evidence="9" type="ORF">KHQ06_20970</name>
</gene>
<feature type="transmembrane region" description="Helical" evidence="8">
    <location>
        <begin position="472"/>
        <end position="492"/>
    </location>
</feature>
<evidence type="ECO:0000256" key="7">
    <source>
        <dbReference type="SAM" id="MobiDB-lite"/>
    </source>
</evidence>
<keyword evidence="4 8" id="KW-0812">Transmembrane</keyword>
<protein>
    <submittedName>
        <fullName evidence="9">Lipopolysaccharide biosynthesis protein</fullName>
    </submittedName>
</protein>
<dbReference type="InterPro" id="IPR050833">
    <property type="entry name" value="Poly_Biosynth_Transport"/>
</dbReference>
<accession>A0ABX8D2Y5</accession>
<keyword evidence="10" id="KW-1185">Reference proteome</keyword>
<dbReference type="InterPro" id="IPR002797">
    <property type="entry name" value="Polysacc_synth"/>
</dbReference>
<evidence type="ECO:0000256" key="6">
    <source>
        <dbReference type="ARBA" id="ARBA00023136"/>
    </source>
</evidence>
<dbReference type="Proteomes" id="UP000683310">
    <property type="component" value="Chromosome"/>
</dbReference>
<sequence length="548" mass="58402">MRHGLPEVDQQAAAYEHDHSRRDHGPATHHPNRTPAGSDRSPAFSRPSYEESRAARYAAPSRGPVLPTFYGDPVEPPTVRLPVVAPQRDASGAYQPAEDESGSATDHSAANGKHRKQSSSSLGGVGGIIRDIGLVTFGKYGQYVITLVTVPLLARMLGPHGTGLLAIGMSSYFIGSLVVDLGVTSFLAAKVPEDDPGHREVNRLRGTYLAIRATTLTIIGATLLATLIVGVSPKLHMVLLGLFAGGFWSVSEDWLLIGQGRFGTSTMYQGVGRIGYLALLVGLLPRFPSASMAVLCLLISSIATVALTWWDSFRKFGPPARPYGVGAVLRMAAPIFTSRLLVTGYGQGSAAVYGAVLEAASLGLYSAGDRLVRAIQSTLDPIGFALLPRMARRSADDHFWRNQIQMLIGAVTLACLAVVSVWIMAPTLIHLIYTDDFNGAIGMLRVEILILPATTITSYVTTAVLPVKQDTIGVLIGAIIGTCVAATALVVAMRTGSVWSLVYGTVSAEIGVALWYIIRVRWLMVRERARRAGPVEPATALLTKGDVA</sequence>
<feature type="transmembrane region" description="Helical" evidence="8">
    <location>
        <begin position="267"/>
        <end position="284"/>
    </location>
</feature>
<feature type="transmembrane region" description="Helical" evidence="8">
    <location>
        <begin position="164"/>
        <end position="188"/>
    </location>
</feature>